<dbReference type="AlphaFoldDB" id="H2XMU0"/>
<keyword evidence="2" id="KW-1185">Reference proteome</keyword>
<dbReference type="Ensembl" id="ENSCINT00000034902.1">
    <property type="protein sequence ID" value="ENSCINP00000030973.1"/>
    <property type="gene ID" value="ENSCING00000022900.1"/>
</dbReference>
<protein>
    <submittedName>
        <fullName evidence="1">Uncharacterized protein</fullName>
    </submittedName>
</protein>
<sequence length="75" mass="8766">MWGHHHLGRIRGHRSGSHTLCSCRVRGTCRIHHNLGCWNNTETIFAARIVSGTHRAFRTRSKWSNCFILVRRQET</sequence>
<reference evidence="1" key="2">
    <citation type="submission" date="2025-08" db="UniProtKB">
        <authorList>
            <consortium name="Ensembl"/>
        </authorList>
    </citation>
    <scope>IDENTIFICATION</scope>
</reference>
<organism evidence="1 2">
    <name type="scientific">Ciona intestinalis</name>
    <name type="common">Transparent sea squirt</name>
    <name type="synonym">Ascidia intestinalis</name>
    <dbReference type="NCBI Taxonomy" id="7719"/>
    <lineage>
        <taxon>Eukaryota</taxon>
        <taxon>Metazoa</taxon>
        <taxon>Chordata</taxon>
        <taxon>Tunicata</taxon>
        <taxon>Ascidiacea</taxon>
        <taxon>Phlebobranchia</taxon>
        <taxon>Cionidae</taxon>
        <taxon>Ciona</taxon>
    </lineage>
</organism>
<name>H2XMU0_CIOIN</name>
<reference evidence="2" key="1">
    <citation type="journal article" date="2002" name="Science">
        <title>The draft genome of Ciona intestinalis: insights into chordate and vertebrate origins.</title>
        <authorList>
            <person name="Dehal P."/>
            <person name="Satou Y."/>
            <person name="Campbell R.K."/>
            <person name="Chapman J."/>
            <person name="Degnan B."/>
            <person name="De Tomaso A."/>
            <person name="Davidson B."/>
            <person name="Di Gregorio A."/>
            <person name="Gelpke M."/>
            <person name="Goodstein D.M."/>
            <person name="Harafuji N."/>
            <person name="Hastings K.E."/>
            <person name="Ho I."/>
            <person name="Hotta K."/>
            <person name="Huang W."/>
            <person name="Kawashima T."/>
            <person name="Lemaire P."/>
            <person name="Martinez D."/>
            <person name="Meinertzhagen I.A."/>
            <person name="Necula S."/>
            <person name="Nonaka M."/>
            <person name="Putnam N."/>
            <person name="Rash S."/>
            <person name="Saiga H."/>
            <person name="Satake M."/>
            <person name="Terry A."/>
            <person name="Yamada L."/>
            <person name="Wang H.G."/>
            <person name="Awazu S."/>
            <person name="Azumi K."/>
            <person name="Boore J."/>
            <person name="Branno M."/>
            <person name="Chin-Bow S."/>
            <person name="DeSantis R."/>
            <person name="Doyle S."/>
            <person name="Francino P."/>
            <person name="Keys D.N."/>
            <person name="Haga S."/>
            <person name="Hayashi H."/>
            <person name="Hino K."/>
            <person name="Imai K.S."/>
            <person name="Inaba K."/>
            <person name="Kano S."/>
            <person name="Kobayashi K."/>
            <person name="Kobayashi M."/>
            <person name="Lee B.I."/>
            <person name="Makabe K.W."/>
            <person name="Manohar C."/>
            <person name="Matassi G."/>
            <person name="Medina M."/>
            <person name="Mochizuki Y."/>
            <person name="Mount S."/>
            <person name="Morishita T."/>
            <person name="Miura S."/>
            <person name="Nakayama A."/>
            <person name="Nishizaka S."/>
            <person name="Nomoto H."/>
            <person name="Ohta F."/>
            <person name="Oishi K."/>
            <person name="Rigoutsos I."/>
            <person name="Sano M."/>
            <person name="Sasaki A."/>
            <person name="Sasakura Y."/>
            <person name="Shoguchi E."/>
            <person name="Shin-i T."/>
            <person name="Spagnuolo A."/>
            <person name="Stainier D."/>
            <person name="Suzuki M.M."/>
            <person name="Tassy O."/>
            <person name="Takatori N."/>
            <person name="Tokuoka M."/>
            <person name="Yagi K."/>
            <person name="Yoshizaki F."/>
            <person name="Wada S."/>
            <person name="Zhang C."/>
            <person name="Hyatt P.D."/>
            <person name="Larimer F."/>
            <person name="Detter C."/>
            <person name="Doggett N."/>
            <person name="Glavina T."/>
            <person name="Hawkins T."/>
            <person name="Richardson P."/>
            <person name="Lucas S."/>
            <person name="Kohara Y."/>
            <person name="Levine M."/>
            <person name="Satoh N."/>
            <person name="Rokhsar D.S."/>
        </authorList>
    </citation>
    <scope>NUCLEOTIDE SEQUENCE [LARGE SCALE GENOMIC DNA]</scope>
</reference>
<evidence type="ECO:0000313" key="1">
    <source>
        <dbReference type="Ensembl" id="ENSCINP00000030973.1"/>
    </source>
</evidence>
<proteinExistence type="predicted"/>
<evidence type="ECO:0000313" key="2">
    <source>
        <dbReference type="Proteomes" id="UP000008144"/>
    </source>
</evidence>
<dbReference type="InParanoid" id="H2XMU0"/>
<accession>H2XMU0</accession>
<reference evidence="1" key="3">
    <citation type="submission" date="2025-09" db="UniProtKB">
        <authorList>
            <consortium name="Ensembl"/>
        </authorList>
    </citation>
    <scope>IDENTIFICATION</scope>
</reference>
<dbReference type="Proteomes" id="UP000008144">
    <property type="component" value="Unassembled WGS sequence"/>
</dbReference>
<dbReference type="HOGENOM" id="CLU_2670365_0_0_1"/>